<organism evidence="1 2">
    <name type="scientific">Magnusiomyces paraingens</name>
    <dbReference type="NCBI Taxonomy" id="2606893"/>
    <lineage>
        <taxon>Eukaryota</taxon>
        <taxon>Fungi</taxon>
        <taxon>Dikarya</taxon>
        <taxon>Ascomycota</taxon>
        <taxon>Saccharomycotina</taxon>
        <taxon>Dipodascomycetes</taxon>
        <taxon>Dipodascales</taxon>
        <taxon>Dipodascaceae</taxon>
        <taxon>Magnusiomyces</taxon>
    </lineage>
</organism>
<proteinExistence type="predicted"/>
<keyword evidence="2" id="KW-1185">Reference proteome</keyword>
<protein>
    <submittedName>
        <fullName evidence="1">Uncharacterized protein</fullName>
    </submittedName>
</protein>
<name>A0A5E8AZ88_9ASCO</name>
<dbReference type="GeneID" id="43579115"/>
<dbReference type="RefSeq" id="XP_031850906.1">
    <property type="nucleotide sequence ID" value="XM_031995015.1"/>
</dbReference>
<reference evidence="1 2" key="1">
    <citation type="submission" date="2019-09" db="EMBL/GenBank/DDBJ databases">
        <authorList>
            <person name="Brejova B."/>
        </authorList>
    </citation>
    <scope>NUCLEOTIDE SEQUENCE [LARGE SCALE GENOMIC DNA]</scope>
</reference>
<accession>A0A5E8AZ88</accession>
<dbReference type="AlphaFoldDB" id="A0A5E8AZ88"/>
<sequence>MRNYPSKKSPFDFSVEVNIYNYANFFGKLNFIQNVKNLNLDFPELINENFIPPTELILPNVEFLGIHHSNDLILGYIVDQLPKWPKLQEIESSIWLSLTHLETEVTLLDLDVSPKCFIQASNLKHIRFSANTFLNSSSLLGLNIASVTSLNLDTGTTKHEKFENNRLILALEHIGEFKNLKRLIVHYSGLKNRKLPHAFFYPQFCQLRNYYKDNQSLAPLELITDLAESGTVGILDFNQHKGNNYKHLRTLFYKVFSNSLDTDHDITSFVSQFKQSYFSDAVLSFEIVTFIIDLALLETLTNQLFKLQSIKYLAINFDSAGFVSPGLQRLISHHSTIEQILLNVHLVDVDYDMNGSIIKDPGYYCLPLDPTQENMSVALSDVDSDDYDLPERLPRLGAQVLIDLKGKHKLHPNDETTYSSFPINNPNAIECLNKSDKSHLFVLPQNMNSMTNYGEFVDFGKLSGWL</sequence>
<evidence type="ECO:0000313" key="1">
    <source>
        <dbReference type="EMBL" id="VVT44078.1"/>
    </source>
</evidence>
<gene>
    <name evidence="1" type="ORF">SAPINGB_P000291</name>
</gene>
<evidence type="ECO:0000313" key="2">
    <source>
        <dbReference type="Proteomes" id="UP000398389"/>
    </source>
</evidence>
<dbReference type="EMBL" id="CABVLU010000001">
    <property type="protein sequence ID" value="VVT44078.1"/>
    <property type="molecule type" value="Genomic_DNA"/>
</dbReference>
<dbReference type="Proteomes" id="UP000398389">
    <property type="component" value="Unassembled WGS sequence"/>
</dbReference>